<keyword evidence="3" id="KW-1185">Reference proteome</keyword>
<sequence length="569" mass="65332">MGKHIEVERKANPNHKSNGSNPKWDATPTKETFPVTNGLTLMSSSGVGGFLHDQTLVEELSVNNATVKENSILTSEQPLCVDYMALTKRIEQEAIKMEEDQWVGRVGVDVTKHDGLEAECVELASTGLPEAMKILCWNDRGMRSARVFQVLLSLKRAHNLDVIFLIGTKADRSRMEDIRVKLGFSGKLVVEATGRSGGLCLLWIDTTDSQRHHAWTLLRRLNNKSSLPWACAGDFNEILDHLEKLGGVQKSQTLLDNFCLASDECGLQDIGFSGATFTWCNKRDGYKIVQERLDRCVSNFRLQSLLPRSKVVYLEYWKSDHRPILVEVLQSSSVGDDRNGLRRCHFHFEACWMEKEGCVNIIEQHWRGHDSRLGLTGVVADIQQCTKKLEQWYSKNKSELWVKIKEKQDELKLVTSHIRSGSWERISKVEKELDSLLQQEEDYWRQRSRVTWLQSGDKNSKYFHWRVSVRKRRNLIHGLYGETGRWTTKQVDVCRIFEHYFSDFFCSNFPLVRDLDKVFKCVQPCLSDGKKSFLDTPFSVEEVKRAVFDMAPTKAPGLDGLPVIFYQKF</sequence>
<comment type="caution">
    <text evidence="2">The sequence shown here is derived from an EMBL/GenBank/DDBJ whole genome shotgun (WGS) entry which is preliminary data.</text>
</comment>
<dbReference type="SUPFAM" id="SSF56219">
    <property type="entry name" value="DNase I-like"/>
    <property type="match status" value="1"/>
</dbReference>
<protein>
    <recommendedName>
        <fullName evidence="4">Endonuclease/exonuclease/phosphatase domain-containing protein</fullName>
    </recommendedName>
</protein>
<name>A0AAD9ZHR0_9ROSI</name>
<dbReference type="PANTHER" id="PTHR33710:SF62">
    <property type="entry name" value="DUF4283 DOMAIN PROTEIN"/>
    <property type="match status" value="1"/>
</dbReference>
<gene>
    <name evidence="2" type="ORF">Dsin_029977</name>
</gene>
<proteinExistence type="predicted"/>
<organism evidence="2 3">
    <name type="scientific">Dipteronia sinensis</name>
    <dbReference type="NCBI Taxonomy" id="43782"/>
    <lineage>
        <taxon>Eukaryota</taxon>
        <taxon>Viridiplantae</taxon>
        <taxon>Streptophyta</taxon>
        <taxon>Embryophyta</taxon>
        <taxon>Tracheophyta</taxon>
        <taxon>Spermatophyta</taxon>
        <taxon>Magnoliopsida</taxon>
        <taxon>eudicotyledons</taxon>
        <taxon>Gunneridae</taxon>
        <taxon>Pentapetalae</taxon>
        <taxon>rosids</taxon>
        <taxon>malvids</taxon>
        <taxon>Sapindales</taxon>
        <taxon>Sapindaceae</taxon>
        <taxon>Hippocastanoideae</taxon>
        <taxon>Acereae</taxon>
        <taxon>Dipteronia</taxon>
    </lineage>
</organism>
<feature type="region of interest" description="Disordered" evidence="1">
    <location>
        <begin position="1"/>
        <end position="31"/>
    </location>
</feature>
<dbReference type="InterPro" id="IPR036691">
    <property type="entry name" value="Endo/exonu/phosph_ase_sf"/>
</dbReference>
<evidence type="ECO:0000313" key="3">
    <source>
        <dbReference type="Proteomes" id="UP001281410"/>
    </source>
</evidence>
<evidence type="ECO:0000313" key="2">
    <source>
        <dbReference type="EMBL" id="KAK3182691.1"/>
    </source>
</evidence>
<reference evidence="2" key="1">
    <citation type="journal article" date="2023" name="Plant J.">
        <title>Genome sequences and population genomics provide insights into the demographic history, inbreeding, and mutation load of two 'living fossil' tree species of Dipteronia.</title>
        <authorList>
            <person name="Feng Y."/>
            <person name="Comes H.P."/>
            <person name="Chen J."/>
            <person name="Zhu S."/>
            <person name="Lu R."/>
            <person name="Zhang X."/>
            <person name="Li P."/>
            <person name="Qiu J."/>
            <person name="Olsen K.M."/>
            <person name="Qiu Y."/>
        </authorList>
    </citation>
    <scope>NUCLEOTIDE SEQUENCE</scope>
    <source>
        <strain evidence="2">NBL</strain>
    </source>
</reference>
<feature type="compositionally biased region" description="Basic and acidic residues" evidence="1">
    <location>
        <begin position="1"/>
        <end position="11"/>
    </location>
</feature>
<dbReference type="AlphaFoldDB" id="A0AAD9ZHR0"/>
<dbReference type="PANTHER" id="PTHR33710">
    <property type="entry name" value="BNAC02G09200D PROTEIN"/>
    <property type="match status" value="1"/>
</dbReference>
<dbReference type="Proteomes" id="UP001281410">
    <property type="component" value="Unassembled WGS sequence"/>
</dbReference>
<accession>A0AAD9ZHR0</accession>
<dbReference type="Gene3D" id="3.60.10.10">
    <property type="entry name" value="Endonuclease/exonuclease/phosphatase"/>
    <property type="match status" value="1"/>
</dbReference>
<dbReference type="EMBL" id="JANJYJ010000010">
    <property type="protein sequence ID" value="KAK3182691.1"/>
    <property type="molecule type" value="Genomic_DNA"/>
</dbReference>
<evidence type="ECO:0008006" key="4">
    <source>
        <dbReference type="Google" id="ProtNLM"/>
    </source>
</evidence>
<evidence type="ECO:0000256" key="1">
    <source>
        <dbReference type="SAM" id="MobiDB-lite"/>
    </source>
</evidence>